<proteinExistence type="predicted"/>
<feature type="domain" description="NAD(P)-binding" evidence="1">
    <location>
        <begin position="4"/>
        <end position="304"/>
    </location>
</feature>
<dbReference type="Pfam" id="PF16363">
    <property type="entry name" value="GDP_Man_Dehyd"/>
    <property type="match status" value="1"/>
</dbReference>
<dbReference type="RefSeq" id="WP_236293261.1">
    <property type="nucleotide sequence ID" value="NZ_CAKMMW010000042.1"/>
</dbReference>
<protein>
    <submittedName>
        <fullName evidence="2">GDP-6-deoxy-D-mannose reductase</fullName>
        <ecNumber evidence="2">1.1.1.281</ecNumber>
    </submittedName>
</protein>
<accession>A0ABM9CYX7</accession>
<dbReference type="GO" id="GO:0033705">
    <property type="term" value="F:GDP-4-dehydro-6-deoxy-D-mannose reductase activity"/>
    <property type="evidence" value="ECO:0007669"/>
    <property type="project" value="UniProtKB-EC"/>
</dbReference>
<gene>
    <name evidence="2" type="primary">rmd</name>
    <name evidence="2" type="ORF">PAECIP111891_06835</name>
</gene>
<reference evidence="2" key="1">
    <citation type="submission" date="2022-01" db="EMBL/GenBank/DDBJ databases">
        <authorList>
            <person name="Criscuolo A."/>
        </authorList>
    </citation>
    <scope>NUCLEOTIDE SEQUENCE</scope>
    <source>
        <strain evidence="2">CIP111891</strain>
    </source>
</reference>
<keyword evidence="2" id="KW-0560">Oxidoreductase</keyword>
<name>A0ABM9CYX7_9BACL</name>
<organism evidence="2 3">
    <name type="scientific">Paenibacillus allorhizoplanae</name>
    <dbReference type="NCBI Taxonomy" id="2905648"/>
    <lineage>
        <taxon>Bacteria</taxon>
        <taxon>Bacillati</taxon>
        <taxon>Bacillota</taxon>
        <taxon>Bacilli</taxon>
        <taxon>Bacillales</taxon>
        <taxon>Paenibacillaceae</taxon>
        <taxon>Paenibacillus</taxon>
    </lineage>
</organism>
<dbReference type="InterPro" id="IPR016040">
    <property type="entry name" value="NAD(P)-bd_dom"/>
</dbReference>
<sequence length="312" mass="34774">MRALITGISGFVGKHLANYLLSQGVEVFGTTSQGSLSMDPNIFTNNLSSEQNIINLLDEIQPDHIYHLAGQSNVKDSWDSKVSTFHTNVNLTINLLEAVRKSKVSDKVRIVTIGSSEEYGRVNDMTLPIDETVSLKPTNPYGISKASVSYFAKQYYEAYGLKVVHVRPFNHIGPGQKLGFVVTDFTSQIVNIEKGIANNIIRVGNLGAQRDFTDVRDIVRAYYLLLTTATTTYGEIYNVCSGVPITIESILEKLLAFSHQQIEVIVDPNKLRPIDIPLYIGTNNKIHQLTGWKPEIAIDTTLEDVLEFIRKK</sequence>
<dbReference type="PANTHER" id="PTHR43000">
    <property type="entry name" value="DTDP-D-GLUCOSE 4,6-DEHYDRATASE-RELATED"/>
    <property type="match status" value="1"/>
</dbReference>
<dbReference type="EMBL" id="CAKMMW010000042">
    <property type="protein sequence ID" value="CAH1231504.1"/>
    <property type="molecule type" value="Genomic_DNA"/>
</dbReference>
<dbReference type="EC" id="1.1.1.281" evidence="2"/>
<comment type="caution">
    <text evidence="2">The sequence shown here is derived from an EMBL/GenBank/DDBJ whole genome shotgun (WGS) entry which is preliminary data.</text>
</comment>
<dbReference type="CDD" id="cd05260">
    <property type="entry name" value="GDP_MD_SDR_e"/>
    <property type="match status" value="1"/>
</dbReference>
<dbReference type="Gene3D" id="3.40.50.720">
    <property type="entry name" value="NAD(P)-binding Rossmann-like Domain"/>
    <property type="match status" value="1"/>
</dbReference>
<dbReference type="Proteomes" id="UP000838821">
    <property type="component" value="Unassembled WGS sequence"/>
</dbReference>
<evidence type="ECO:0000313" key="2">
    <source>
        <dbReference type="EMBL" id="CAH1231504.1"/>
    </source>
</evidence>
<evidence type="ECO:0000313" key="3">
    <source>
        <dbReference type="Proteomes" id="UP000838821"/>
    </source>
</evidence>
<dbReference type="Gene3D" id="3.90.25.10">
    <property type="entry name" value="UDP-galactose 4-epimerase, domain 1"/>
    <property type="match status" value="1"/>
</dbReference>
<evidence type="ECO:0000259" key="1">
    <source>
        <dbReference type="Pfam" id="PF16363"/>
    </source>
</evidence>
<dbReference type="SUPFAM" id="SSF51735">
    <property type="entry name" value="NAD(P)-binding Rossmann-fold domains"/>
    <property type="match status" value="1"/>
</dbReference>
<keyword evidence="3" id="KW-1185">Reference proteome</keyword>
<dbReference type="InterPro" id="IPR036291">
    <property type="entry name" value="NAD(P)-bd_dom_sf"/>
</dbReference>